<comment type="caution">
    <text evidence="3">The sequence shown here is derived from an EMBL/GenBank/DDBJ whole genome shotgun (WGS) entry which is preliminary data.</text>
</comment>
<name>A0A7D9DV96_PARCT</name>
<protein>
    <submittedName>
        <fullName evidence="3">Uncharacterized protein</fullName>
    </submittedName>
</protein>
<feature type="compositionally biased region" description="Polar residues" evidence="2">
    <location>
        <begin position="131"/>
        <end position="140"/>
    </location>
</feature>
<feature type="region of interest" description="Disordered" evidence="2">
    <location>
        <begin position="1"/>
        <end position="47"/>
    </location>
</feature>
<keyword evidence="1" id="KW-0175">Coiled coil</keyword>
<feature type="region of interest" description="Disordered" evidence="2">
    <location>
        <begin position="282"/>
        <end position="317"/>
    </location>
</feature>
<feature type="region of interest" description="Disordered" evidence="2">
    <location>
        <begin position="121"/>
        <end position="142"/>
    </location>
</feature>
<feature type="compositionally biased region" description="Pro residues" evidence="2">
    <location>
        <begin position="176"/>
        <end position="185"/>
    </location>
</feature>
<organism evidence="3 4">
    <name type="scientific">Paramuricea clavata</name>
    <name type="common">Red gorgonian</name>
    <name type="synonym">Violescent sea-whip</name>
    <dbReference type="NCBI Taxonomy" id="317549"/>
    <lineage>
        <taxon>Eukaryota</taxon>
        <taxon>Metazoa</taxon>
        <taxon>Cnidaria</taxon>
        <taxon>Anthozoa</taxon>
        <taxon>Octocorallia</taxon>
        <taxon>Malacalcyonacea</taxon>
        <taxon>Plexauridae</taxon>
        <taxon>Paramuricea</taxon>
    </lineage>
</organism>
<feature type="compositionally biased region" description="Basic and acidic residues" evidence="2">
    <location>
        <begin position="121"/>
        <end position="130"/>
    </location>
</feature>
<feature type="coiled-coil region" evidence="1">
    <location>
        <begin position="443"/>
        <end position="470"/>
    </location>
</feature>
<sequence>MVTNDKPRKMEEAITNNHETEVNEKNVPEERTTLHDKHHSQTSTGEDCVSIHKETEQSCFYKPLPSPMLRQRKQPISMFEIQPNVTEIIEVQEICIETGAQQCVKECVTVLPELTSSVSDETKLPSELHTTRSVPTTSDIQPEISDSRHQDWRKVVIGKDNGWIGSGSKLDTPRIPMCPPTPPVSPSVRRSLGVLKTPAWALRMYRDPEKIENKSSPSLRRRSLVLPVQAKQSPCSLRRKSLVSPDVTELTTRKDWMNYNQLSNSAEDVRKPSDEKLLSFENENNAQDESQDINNSVTEKKANTSSDDDEFEDFRPRLRSRSLDDSRTLARENVLHNFNRQKRSVQEPSKRKESRRKSFEVWLTDKEQDTIRKLQILALERQQATEDEVKRKEQRRGKTYEEWLGEKNNMAAVKNESSSLKQDETTKQGRQEISKRRYDKWLMEKETQALEEEREMLKDAKMKTIEMRKKYDERKKNKLRFLRSSLF</sequence>
<evidence type="ECO:0000256" key="1">
    <source>
        <dbReference type="SAM" id="Coils"/>
    </source>
</evidence>
<dbReference type="OrthoDB" id="5974416at2759"/>
<dbReference type="Proteomes" id="UP001152795">
    <property type="component" value="Unassembled WGS sequence"/>
</dbReference>
<proteinExistence type="predicted"/>
<keyword evidence="4" id="KW-1185">Reference proteome</keyword>
<evidence type="ECO:0000313" key="4">
    <source>
        <dbReference type="Proteomes" id="UP001152795"/>
    </source>
</evidence>
<dbReference type="EMBL" id="CACRXK020002289">
    <property type="protein sequence ID" value="CAB3993590.1"/>
    <property type="molecule type" value="Genomic_DNA"/>
</dbReference>
<gene>
    <name evidence="3" type="ORF">PACLA_8A071070</name>
</gene>
<evidence type="ECO:0000256" key="2">
    <source>
        <dbReference type="SAM" id="MobiDB-lite"/>
    </source>
</evidence>
<evidence type="ECO:0000313" key="3">
    <source>
        <dbReference type="EMBL" id="CAB3993590.1"/>
    </source>
</evidence>
<reference evidence="3" key="1">
    <citation type="submission" date="2020-04" db="EMBL/GenBank/DDBJ databases">
        <authorList>
            <person name="Alioto T."/>
            <person name="Alioto T."/>
            <person name="Gomez Garrido J."/>
        </authorList>
    </citation>
    <scope>NUCLEOTIDE SEQUENCE</scope>
    <source>
        <strain evidence="3">A484AB</strain>
    </source>
</reference>
<accession>A0A7D9DV96</accession>
<feature type="region of interest" description="Disordered" evidence="2">
    <location>
        <begin position="168"/>
        <end position="189"/>
    </location>
</feature>
<feature type="compositionally biased region" description="Polar residues" evidence="2">
    <location>
        <begin position="282"/>
        <end position="297"/>
    </location>
</feature>
<feature type="compositionally biased region" description="Basic and acidic residues" evidence="2">
    <location>
        <begin position="1"/>
        <end position="35"/>
    </location>
</feature>
<dbReference type="AlphaFoldDB" id="A0A7D9DV96"/>